<dbReference type="InterPro" id="IPR052041">
    <property type="entry name" value="Nucleic_acid_metab_PIN/TRAM"/>
</dbReference>
<name>A0AAV9P499_9PEZI</name>
<evidence type="ECO:0000313" key="1">
    <source>
        <dbReference type="EMBL" id="KAK5167639.1"/>
    </source>
</evidence>
<dbReference type="Gene3D" id="1.10.8.80">
    <property type="entry name" value="Magnesium chelatase subunit I, C-Terminal domain"/>
    <property type="match status" value="1"/>
</dbReference>
<comment type="caution">
    <text evidence="1">The sequence shown here is derived from an EMBL/GenBank/DDBJ whole genome shotgun (WGS) entry which is preliminary data.</text>
</comment>
<evidence type="ECO:0008006" key="3">
    <source>
        <dbReference type="Google" id="ProtNLM"/>
    </source>
</evidence>
<accession>A0AAV9P499</accession>
<dbReference type="Proteomes" id="UP001337655">
    <property type="component" value="Unassembled WGS sequence"/>
</dbReference>
<protein>
    <recommendedName>
        <fullName evidence="3">Magnesium chelatase</fullName>
    </recommendedName>
</protein>
<dbReference type="AlphaFoldDB" id="A0AAV9P499"/>
<dbReference type="GeneID" id="89928674"/>
<gene>
    <name evidence="1" type="ORF">LTR77_007338</name>
</gene>
<sequence>MDNALQAELQRLGDLELAVLVSLIAREHCIFSTDGSRHDLRDELSVICSVVFGLQLAVIGCSPSTTVDEFSEGILVEPSLDNESPVERRRSYHLSSTRTAQFGSNTLDTRRIADVIIAVDLDTASENVQVQALELIRTKRVFTRTAMHTASKDFMVLSITSAPGTRLSKHLNDLFCMSHFHPSSDGLQYFNNDATAEDMPSITPDSIDALRTLTSEVYLSPELAAYLHNVVVFMRSSRYISGGVTATATRQLRAISKLLAPLHGLDYVPPSLVTLAAHKIYPHRLRLATAQTERSLQWGSDPEAVKRLLEGVTVEDAIEDVLASVETPL</sequence>
<organism evidence="1 2">
    <name type="scientific">Saxophila tyrrhenica</name>
    <dbReference type="NCBI Taxonomy" id="1690608"/>
    <lineage>
        <taxon>Eukaryota</taxon>
        <taxon>Fungi</taxon>
        <taxon>Dikarya</taxon>
        <taxon>Ascomycota</taxon>
        <taxon>Pezizomycotina</taxon>
        <taxon>Dothideomycetes</taxon>
        <taxon>Dothideomycetidae</taxon>
        <taxon>Mycosphaerellales</taxon>
        <taxon>Extremaceae</taxon>
        <taxon>Saxophila</taxon>
    </lineage>
</organism>
<keyword evidence="2" id="KW-1185">Reference proteome</keyword>
<dbReference type="EMBL" id="JAVRRT010000011">
    <property type="protein sequence ID" value="KAK5167639.1"/>
    <property type="molecule type" value="Genomic_DNA"/>
</dbReference>
<dbReference type="PANTHER" id="PTHR11603">
    <property type="entry name" value="AAA FAMILY ATPASE"/>
    <property type="match status" value="1"/>
</dbReference>
<proteinExistence type="predicted"/>
<reference evidence="1 2" key="1">
    <citation type="submission" date="2023-08" db="EMBL/GenBank/DDBJ databases">
        <title>Black Yeasts Isolated from many extreme environments.</title>
        <authorList>
            <person name="Coleine C."/>
            <person name="Stajich J.E."/>
            <person name="Selbmann L."/>
        </authorList>
    </citation>
    <scope>NUCLEOTIDE SEQUENCE [LARGE SCALE GENOMIC DNA]</scope>
    <source>
        <strain evidence="1 2">CCFEE 5935</strain>
    </source>
</reference>
<dbReference type="RefSeq" id="XP_064657345.1">
    <property type="nucleotide sequence ID" value="XM_064804575.1"/>
</dbReference>
<dbReference type="PANTHER" id="PTHR11603:SF132">
    <property type="entry name" value="C2H2-TYPE DOMAIN-CONTAINING PROTEIN"/>
    <property type="match status" value="1"/>
</dbReference>
<evidence type="ECO:0000313" key="2">
    <source>
        <dbReference type="Proteomes" id="UP001337655"/>
    </source>
</evidence>